<dbReference type="PROSITE" id="PS51203">
    <property type="entry name" value="CS"/>
    <property type="match status" value="1"/>
</dbReference>
<dbReference type="CDD" id="cd06466">
    <property type="entry name" value="p23_CS_SGT1_like"/>
    <property type="match status" value="1"/>
</dbReference>
<dbReference type="PROSITE" id="PS50005">
    <property type="entry name" value="TPR"/>
    <property type="match status" value="1"/>
</dbReference>
<dbReference type="InterPro" id="IPR007699">
    <property type="entry name" value="SGS_dom"/>
</dbReference>
<dbReference type="EMBL" id="HBIP01037313">
    <property type="protein sequence ID" value="CAE0507463.1"/>
    <property type="molecule type" value="Transcribed_RNA"/>
</dbReference>
<evidence type="ECO:0000256" key="1">
    <source>
        <dbReference type="ARBA" id="ARBA00008509"/>
    </source>
</evidence>
<feature type="repeat" description="TPR" evidence="2">
    <location>
        <begin position="70"/>
        <end position="103"/>
    </location>
</feature>
<dbReference type="GO" id="GO:0051087">
    <property type="term" value="F:protein-folding chaperone binding"/>
    <property type="evidence" value="ECO:0007669"/>
    <property type="project" value="InterPro"/>
</dbReference>
<evidence type="ECO:0000259" key="5">
    <source>
        <dbReference type="PROSITE" id="PS51203"/>
    </source>
</evidence>
<dbReference type="PANTHER" id="PTHR45862">
    <property type="entry name" value="PROTEIN SGT1 HOMOLOG"/>
    <property type="match status" value="1"/>
</dbReference>
<evidence type="ECO:0000256" key="2">
    <source>
        <dbReference type="PROSITE-ProRule" id="PRU00339"/>
    </source>
</evidence>
<sequence length="372" mass="41282">MNELYQQGNSAFVDEDYHRACELYTQALGAEQSGNSKILEARANAHLRLENWMDALQDATRAAELDPQSSKALLRKGIASFHLEEYEAAKEAFDAGASLAPDNSQFQTWARKCQAELEDEKAAAQPAAPSAPAPPPQQSAPTQAPPAAAPAPPLSTSGASSQALMNPKLPQAPERRFRHQWYQLQSKVTVDVYAKNMSKEQVSVIFGEQRLTVVIKEEGKDDYVLDVELFGKIKPEECRFEILKTKIEITMMKADGTHWADLEKSDKPSLPTPGAPAPTQYPSSNPRSHKDWNKLEAEVKELEQKGELADGDPLNNFFKKIFSQGDEAQQRAMMKSYQESNGTVLSTNWAEVGSKKVECTPPDGMEARKWEM</sequence>
<dbReference type="AlphaFoldDB" id="A0A7S3VUN5"/>
<dbReference type="SMART" id="SM00028">
    <property type="entry name" value="TPR"/>
    <property type="match status" value="3"/>
</dbReference>
<dbReference type="Pfam" id="PF04969">
    <property type="entry name" value="CS"/>
    <property type="match status" value="1"/>
</dbReference>
<evidence type="ECO:0000259" key="4">
    <source>
        <dbReference type="PROSITE" id="PS51048"/>
    </source>
</evidence>
<reference evidence="6" key="1">
    <citation type="submission" date="2021-01" db="EMBL/GenBank/DDBJ databases">
        <authorList>
            <person name="Corre E."/>
            <person name="Pelletier E."/>
            <person name="Niang G."/>
            <person name="Scheremetjew M."/>
            <person name="Finn R."/>
            <person name="Kale V."/>
            <person name="Holt S."/>
            <person name="Cochrane G."/>
            <person name="Meng A."/>
            <person name="Brown T."/>
            <person name="Cohen L."/>
        </authorList>
    </citation>
    <scope>NUCLEOTIDE SEQUENCE</scope>
    <source>
        <strain evidence="6">CCMP1320</strain>
    </source>
</reference>
<feature type="region of interest" description="Disordered" evidence="3">
    <location>
        <begin position="115"/>
        <end position="165"/>
    </location>
</feature>
<dbReference type="InterPro" id="IPR019734">
    <property type="entry name" value="TPR_rpt"/>
</dbReference>
<protein>
    <submittedName>
        <fullName evidence="6">Uncharacterized protein</fullName>
    </submittedName>
</protein>
<name>A0A7S3VUN5_DUNTE</name>
<dbReference type="InterPro" id="IPR007052">
    <property type="entry name" value="CS_dom"/>
</dbReference>
<dbReference type="SUPFAM" id="SSF48452">
    <property type="entry name" value="TPR-like"/>
    <property type="match status" value="1"/>
</dbReference>
<feature type="compositionally biased region" description="Pro residues" evidence="3">
    <location>
        <begin position="129"/>
        <end position="153"/>
    </location>
</feature>
<accession>A0A7S3VUN5</accession>
<proteinExistence type="inferred from homology"/>
<dbReference type="SUPFAM" id="SSF49764">
    <property type="entry name" value="HSP20-like chaperones"/>
    <property type="match status" value="1"/>
</dbReference>
<organism evidence="6">
    <name type="scientific">Dunaliella tertiolecta</name>
    <name type="common">Green alga</name>
    <dbReference type="NCBI Taxonomy" id="3047"/>
    <lineage>
        <taxon>Eukaryota</taxon>
        <taxon>Viridiplantae</taxon>
        <taxon>Chlorophyta</taxon>
        <taxon>core chlorophytes</taxon>
        <taxon>Chlorophyceae</taxon>
        <taxon>CS clade</taxon>
        <taxon>Chlamydomonadales</taxon>
        <taxon>Dunaliellaceae</taxon>
        <taxon>Dunaliella</taxon>
    </lineage>
</organism>
<dbReference type="Pfam" id="PF05002">
    <property type="entry name" value="SGS"/>
    <property type="match status" value="1"/>
</dbReference>
<feature type="compositionally biased region" description="Polar residues" evidence="3">
    <location>
        <begin position="154"/>
        <end position="164"/>
    </location>
</feature>
<dbReference type="PROSITE" id="PS51048">
    <property type="entry name" value="SGS"/>
    <property type="match status" value="1"/>
</dbReference>
<feature type="domain" description="CS" evidence="5">
    <location>
        <begin position="174"/>
        <end position="263"/>
    </location>
</feature>
<evidence type="ECO:0000313" key="6">
    <source>
        <dbReference type="EMBL" id="CAE0507463.1"/>
    </source>
</evidence>
<comment type="similarity">
    <text evidence="1">Belongs to the SGT1 family.</text>
</comment>
<dbReference type="Pfam" id="PF13432">
    <property type="entry name" value="TPR_16"/>
    <property type="match status" value="1"/>
</dbReference>
<dbReference type="Gene3D" id="1.25.40.10">
    <property type="entry name" value="Tetratricopeptide repeat domain"/>
    <property type="match status" value="1"/>
</dbReference>
<evidence type="ECO:0000256" key="3">
    <source>
        <dbReference type="SAM" id="MobiDB-lite"/>
    </source>
</evidence>
<feature type="domain" description="SGS" evidence="4">
    <location>
        <begin position="280"/>
        <end position="372"/>
    </location>
</feature>
<dbReference type="InterPro" id="IPR044563">
    <property type="entry name" value="Sgt1-like"/>
</dbReference>
<feature type="region of interest" description="Disordered" evidence="3">
    <location>
        <begin position="261"/>
        <end position="290"/>
    </location>
</feature>
<gene>
    <name evidence="6" type="ORF">DTER00134_LOCUS22540</name>
</gene>
<dbReference type="InterPro" id="IPR008978">
    <property type="entry name" value="HSP20-like_chaperone"/>
</dbReference>
<keyword evidence="2" id="KW-0802">TPR repeat</keyword>
<dbReference type="Gene3D" id="2.60.40.790">
    <property type="match status" value="1"/>
</dbReference>
<dbReference type="InterPro" id="IPR011990">
    <property type="entry name" value="TPR-like_helical_dom_sf"/>
</dbReference>